<feature type="domain" description="GGDEF" evidence="2">
    <location>
        <begin position="234"/>
        <end position="364"/>
    </location>
</feature>
<evidence type="ECO:0000313" key="4">
    <source>
        <dbReference type="Proteomes" id="UP000247922"/>
    </source>
</evidence>
<feature type="transmembrane region" description="Helical" evidence="1">
    <location>
        <begin position="52"/>
        <end position="73"/>
    </location>
</feature>
<dbReference type="InterPro" id="IPR043128">
    <property type="entry name" value="Rev_trsase/Diguanyl_cyclase"/>
</dbReference>
<proteinExistence type="predicted"/>
<keyword evidence="1" id="KW-1133">Transmembrane helix</keyword>
<dbReference type="PANTHER" id="PTHR45138">
    <property type="entry name" value="REGULATORY COMPONENTS OF SENSORY TRANSDUCTION SYSTEM"/>
    <property type="match status" value="1"/>
</dbReference>
<dbReference type="FunFam" id="3.30.70.270:FF:000001">
    <property type="entry name" value="Diguanylate cyclase domain protein"/>
    <property type="match status" value="1"/>
</dbReference>
<dbReference type="Pfam" id="PF00990">
    <property type="entry name" value="GGDEF"/>
    <property type="match status" value="1"/>
</dbReference>
<dbReference type="GO" id="GO:0043709">
    <property type="term" value="P:cell adhesion involved in single-species biofilm formation"/>
    <property type="evidence" value="ECO:0007669"/>
    <property type="project" value="TreeGrafter"/>
</dbReference>
<evidence type="ECO:0000313" key="3">
    <source>
        <dbReference type="EMBL" id="PXW92434.1"/>
    </source>
</evidence>
<keyword evidence="1" id="KW-0812">Transmembrane</keyword>
<organism evidence="3 4">
    <name type="scientific">Streptohalobacillus salinus</name>
    <dbReference type="NCBI Taxonomy" id="621096"/>
    <lineage>
        <taxon>Bacteria</taxon>
        <taxon>Bacillati</taxon>
        <taxon>Bacillota</taxon>
        <taxon>Bacilli</taxon>
        <taxon>Bacillales</taxon>
        <taxon>Bacillaceae</taxon>
        <taxon>Streptohalobacillus</taxon>
    </lineage>
</organism>
<feature type="transmembrane region" description="Helical" evidence="1">
    <location>
        <begin position="20"/>
        <end position="40"/>
    </location>
</feature>
<dbReference type="InterPro" id="IPR000160">
    <property type="entry name" value="GGDEF_dom"/>
</dbReference>
<feature type="transmembrane region" description="Helical" evidence="1">
    <location>
        <begin position="156"/>
        <end position="173"/>
    </location>
</feature>
<protein>
    <submittedName>
        <fullName evidence="3">Diguanylate cyclase (GGDEF)-like protein</fullName>
    </submittedName>
</protein>
<dbReference type="PROSITE" id="PS50887">
    <property type="entry name" value="GGDEF"/>
    <property type="match status" value="1"/>
</dbReference>
<dbReference type="PANTHER" id="PTHR45138:SF9">
    <property type="entry name" value="DIGUANYLATE CYCLASE DGCM-RELATED"/>
    <property type="match status" value="1"/>
</dbReference>
<feature type="transmembrane region" description="Helical" evidence="1">
    <location>
        <begin position="80"/>
        <end position="97"/>
    </location>
</feature>
<dbReference type="GO" id="GO:0052621">
    <property type="term" value="F:diguanylate cyclase activity"/>
    <property type="evidence" value="ECO:0007669"/>
    <property type="project" value="TreeGrafter"/>
</dbReference>
<accession>A0A2V3WGA6</accession>
<dbReference type="SUPFAM" id="SSF55073">
    <property type="entry name" value="Nucleotide cyclase"/>
    <property type="match status" value="1"/>
</dbReference>
<dbReference type="OrthoDB" id="9759607at2"/>
<feature type="transmembrane region" description="Helical" evidence="1">
    <location>
        <begin position="128"/>
        <end position="144"/>
    </location>
</feature>
<gene>
    <name evidence="3" type="ORF">DES38_10212</name>
</gene>
<dbReference type="AlphaFoldDB" id="A0A2V3WGA6"/>
<reference evidence="3 4" key="1">
    <citation type="submission" date="2018-05" db="EMBL/GenBank/DDBJ databases">
        <title>Genomic Encyclopedia of Type Strains, Phase IV (KMG-IV): sequencing the most valuable type-strain genomes for metagenomic binning, comparative biology and taxonomic classification.</title>
        <authorList>
            <person name="Goeker M."/>
        </authorList>
    </citation>
    <scope>NUCLEOTIDE SEQUENCE [LARGE SCALE GENOMIC DNA]</scope>
    <source>
        <strain evidence="3 4">DSM 22440</strain>
    </source>
</reference>
<keyword evidence="4" id="KW-1185">Reference proteome</keyword>
<dbReference type="CDD" id="cd01949">
    <property type="entry name" value="GGDEF"/>
    <property type="match status" value="1"/>
</dbReference>
<keyword evidence="1" id="KW-0472">Membrane</keyword>
<dbReference type="GO" id="GO:1902201">
    <property type="term" value="P:negative regulation of bacterial-type flagellum-dependent cell motility"/>
    <property type="evidence" value="ECO:0007669"/>
    <property type="project" value="TreeGrafter"/>
</dbReference>
<dbReference type="NCBIfam" id="TIGR00254">
    <property type="entry name" value="GGDEF"/>
    <property type="match status" value="1"/>
</dbReference>
<feature type="transmembrane region" description="Helical" evidence="1">
    <location>
        <begin position="103"/>
        <end position="121"/>
    </location>
</feature>
<dbReference type="Gene3D" id="3.30.70.270">
    <property type="match status" value="1"/>
</dbReference>
<evidence type="ECO:0000256" key="1">
    <source>
        <dbReference type="SAM" id="Phobius"/>
    </source>
</evidence>
<comment type="caution">
    <text evidence="3">The sequence shown here is derived from an EMBL/GenBank/DDBJ whole genome shotgun (WGS) entry which is preliminary data.</text>
</comment>
<dbReference type="InterPro" id="IPR050469">
    <property type="entry name" value="Diguanylate_Cyclase"/>
</dbReference>
<dbReference type="GO" id="GO:0005886">
    <property type="term" value="C:plasma membrane"/>
    <property type="evidence" value="ECO:0007669"/>
    <property type="project" value="TreeGrafter"/>
</dbReference>
<evidence type="ECO:0000259" key="2">
    <source>
        <dbReference type="PROSITE" id="PS50887"/>
    </source>
</evidence>
<dbReference type="RefSeq" id="WP_110250323.1">
    <property type="nucleotide sequence ID" value="NZ_QJJR01000002.1"/>
</dbReference>
<dbReference type="InterPro" id="IPR029787">
    <property type="entry name" value="Nucleotide_cyclase"/>
</dbReference>
<name>A0A2V3WGA6_9BACI</name>
<dbReference type="EMBL" id="QJJR01000002">
    <property type="protein sequence ID" value="PXW92434.1"/>
    <property type="molecule type" value="Genomic_DNA"/>
</dbReference>
<dbReference type="SMART" id="SM00267">
    <property type="entry name" value="GGDEF"/>
    <property type="match status" value="1"/>
</dbReference>
<dbReference type="Proteomes" id="UP000247922">
    <property type="component" value="Unassembled WGS sequence"/>
</dbReference>
<sequence>MSQNDHLQVDLKTWMNKIIYIYWFMVGLAMTGQLLGLVMALMHELYTFETYFIYKLVLPSTFQIFVIGLATYFVRVRRMYSPRVLTILGVIAAWITVYTHAGVPGLQVLFVILMAVNLIYFNKTELKFSFLVNIIALLLLYTVPKVRLNASVFESFSYFFMLICAYYVFRLVLDRGTDILNVLKRSAEQERSLMVKSAMMERLTKVDPLTELYNHKTFYEYLDFLYDQSIHYNMPLQLAIIDIDNFKQINDQYGHSVGDVILKRVARIIEENVTENEIVARYGGEEFAVLLTSKSEDDSHELIDTIREKIATTVHDEIQGYITVSVGFQPLNKTLTQELFFDHADDLLYKAKRAGKNCVMRPLKEEGYI</sequence>